<dbReference type="PhylomeDB" id="E9GWX7"/>
<sequence length="155" mass="18055">MGKLSKNEFLQGCRLLGTDSPRSLKFSLEQLVKEVEDSEVFSDVYRYAFRFALDVECGQRSLPVDVAVSLWRLVFTHRPVPLLDRWIEFLEQSPPPVRAIPRDTWCMFLHLVDAVGNDLSRYDDTEAWPSLFDDFVEWANDRANQNVLHAKEELH</sequence>
<dbReference type="PANTHER" id="PTHR12281:SF31">
    <property type="entry name" value="DCN1-LIKE PROTEIN 3"/>
    <property type="match status" value="1"/>
</dbReference>
<dbReference type="OrthoDB" id="27198at2759"/>
<protein>
    <recommendedName>
        <fullName evidence="1">Defective in cullin neddylation protein</fullName>
    </recommendedName>
</protein>
<feature type="domain" description="DCUN1" evidence="2">
    <location>
        <begin position="1"/>
        <end position="140"/>
    </location>
</feature>
<dbReference type="Pfam" id="PF03556">
    <property type="entry name" value="Cullin_binding"/>
    <property type="match status" value="1"/>
</dbReference>
<dbReference type="GO" id="GO:0032182">
    <property type="term" value="F:ubiquitin-like protein binding"/>
    <property type="evidence" value="ECO:0000318"/>
    <property type="project" value="GO_Central"/>
</dbReference>
<dbReference type="AlphaFoldDB" id="E9GWX7"/>
<dbReference type="Proteomes" id="UP000000305">
    <property type="component" value="Unassembled WGS sequence"/>
</dbReference>
<evidence type="ECO:0000313" key="3">
    <source>
        <dbReference type="EMBL" id="EFX75977.1"/>
    </source>
</evidence>
<dbReference type="InterPro" id="IPR042460">
    <property type="entry name" value="DCN1-like_PONY"/>
</dbReference>
<dbReference type="EMBL" id="GL732571">
    <property type="protein sequence ID" value="EFX75977.1"/>
    <property type="molecule type" value="Genomic_DNA"/>
</dbReference>
<proteinExistence type="predicted"/>
<dbReference type="InterPro" id="IPR005176">
    <property type="entry name" value="PONY_dom"/>
</dbReference>
<gene>
    <name evidence="3" type="ORF">DAPPUDRAFT_214153</name>
</gene>
<dbReference type="KEGG" id="dpx:DAPPUDRAFT_214153"/>
<dbReference type="InParanoid" id="E9GWX7"/>
<dbReference type="GO" id="GO:0031624">
    <property type="term" value="F:ubiquitin conjugating enzyme binding"/>
    <property type="evidence" value="ECO:0000318"/>
    <property type="project" value="GO_Central"/>
</dbReference>
<dbReference type="GO" id="GO:0045116">
    <property type="term" value="P:protein neddylation"/>
    <property type="evidence" value="ECO:0000318"/>
    <property type="project" value="GO_Central"/>
</dbReference>
<dbReference type="GO" id="GO:0005886">
    <property type="term" value="C:plasma membrane"/>
    <property type="evidence" value="ECO:0007669"/>
    <property type="project" value="UniProtKB-ARBA"/>
</dbReference>
<name>E9GWX7_DAPPU</name>
<comment type="function">
    <text evidence="1">Neddylation of cullins play an essential role in the regulation of SCF-type complexes activity.</text>
</comment>
<evidence type="ECO:0000259" key="2">
    <source>
        <dbReference type="PROSITE" id="PS51229"/>
    </source>
</evidence>
<accession>E9GWX7</accession>
<keyword evidence="4" id="KW-1185">Reference proteome</keyword>
<dbReference type="GO" id="GO:0000151">
    <property type="term" value="C:ubiquitin ligase complex"/>
    <property type="evidence" value="ECO:0000318"/>
    <property type="project" value="GO_Central"/>
</dbReference>
<evidence type="ECO:0000256" key="1">
    <source>
        <dbReference type="RuleBase" id="RU410713"/>
    </source>
</evidence>
<dbReference type="Gene3D" id="1.10.238.10">
    <property type="entry name" value="EF-hand"/>
    <property type="match status" value="1"/>
</dbReference>
<dbReference type="FunFam" id="1.10.238.200:FF:000003">
    <property type="entry name" value="DCN1-like protein 3"/>
    <property type="match status" value="1"/>
</dbReference>
<dbReference type="InterPro" id="IPR014764">
    <property type="entry name" value="DCN-prot"/>
</dbReference>
<dbReference type="PROSITE" id="PS51229">
    <property type="entry name" value="DCUN1"/>
    <property type="match status" value="1"/>
</dbReference>
<evidence type="ECO:0000313" key="4">
    <source>
        <dbReference type="Proteomes" id="UP000000305"/>
    </source>
</evidence>
<dbReference type="STRING" id="6669.E9GWX7"/>
<dbReference type="PANTHER" id="PTHR12281">
    <property type="entry name" value="RP42 RELATED"/>
    <property type="match status" value="1"/>
</dbReference>
<dbReference type="HOGENOM" id="CLU_047042_6_0_1"/>
<reference evidence="3 4" key="1">
    <citation type="journal article" date="2011" name="Science">
        <title>The ecoresponsive genome of Daphnia pulex.</title>
        <authorList>
            <person name="Colbourne J.K."/>
            <person name="Pfrender M.E."/>
            <person name="Gilbert D."/>
            <person name="Thomas W.K."/>
            <person name="Tucker A."/>
            <person name="Oakley T.H."/>
            <person name="Tokishita S."/>
            <person name="Aerts A."/>
            <person name="Arnold G.J."/>
            <person name="Basu M.K."/>
            <person name="Bauer D.J."/>
            <person name="Caceres C.E."/>
            <person name="Carmel L."/>
            <person name="Casola C."/>
            <person name="Choi J.H."/>
            <person name="Detter J.C."/>
            <person name="Dong Q."/>
            <person name="Dusheyko S."/>
            <person name="Eads B.D."/>
            <person name="Frohlich T."/>
            <person name="Geiler-Samerotte K.A."/>
            <person name="Gerlach D."/>
            <person name="Hatcher P."/>
            <person name="Jogdeo S."/>
            <person name="Krijgsveld J."/>
            <person name="Kriventseva E.V."/>
            <person name="Kultz D."/>
            <person name="Laforsch C."/>
            <person name="Lindquist E."/>
            <person name="Lopez J."/>
            <person name="Manak J.R."/>
            <person name="Muller J."/>
            <person name="Pangilinan J."/>
            <person name="Patwardhan R.P."/>
            <person name="Pitluck S."/>
            <person name="Pritham E.J."/>
            <person name="Rechtsteiner A."/>
            <person name="Rho M."/>
            <person name="Rogozin I.B."/>
            <person name="Sakarya O."/>
            <person name="Salamov A."/>
            <person name="Schaack S."/>
            <person name="Shapiro H."/>
            <person name="Shiga Y."/>
            <person name="Skalitzky C."/>
            <person name="Smith Z."/>
            <person name="Souvorov A."/>
            <person name="Sung W."/>
            <person name="Tang Z."/>
            <person name="Tsuchiya D."/>
            <person name="Tu H."/>
            <person name="Vos H."/>
            <person name="Wang M."/>
            <person name="Wolf Y.I."/>
            <person name="Yamagata H."/>
            <person name="Yamada T."/>
            <person name="Ye Y."/>
            <person name="Shaw J.R."/>
            <person name="Andrews J."/>
            <person name="Crease T.J."/>
            <person name="Tang H."/>
            <person name="Lucas S.M."/>
            <person name="Robertson H.M."/>
            <person name="Bork P."/>
            <person name="Koonin E.V."/>
            <person name="Zdobnov E.M."/>
            <person name="Grigoriev I.V."/>
            <person name="Lynch M."/>
            <person name="Boore J.L."/>
        </authorList>
    </citation>
    <scope>NUCLEOTIDE SEQUENCE [LARGE SCALE GENOMIC DNA]</scope>
</reference>
<dbReference type="GO" id="GO:0097602">
    <property type="term" value="F:cullin family protein binding"/>
    <property type="evidence" value="ECO:0000318"/>
    <property type="project" value="GO_Central"/>
</dbReference>
<dbReference type="Gene3D" id="1.10.238.200">
    <property type="entry name" value="Cullin, PONY binding domain"/>
    <property type="match status" value="1"/>
</dbReference>
<organism evidence="3 4">
    <name type="scientific">Daphnia pulex</name>
    <name type="common">Water flea</name>
    <dbReference type="NCBI Taxonomy" id="6669"/>
    <lineage>
        <taxon>Eukaryota</taxon>
        <taxon>Metazoa</taxon>
        <taxon>Ecdysozoa</taxon>
        <taxon>Arthropoda</taxon>
        <taxon>Crustacea</taxon>
        <taxon>Branchiopoda</taxon>
        <taxon>Diplostraca</taxon>
        <taxon>Cladocera</taxon>
        <taxon>Anomopoda</taxon>
        <taxon>Daphniidae</taxon>
        <taxon>Daphnia</taxon>
    </lineage>
</organism>
<dbReference type="GO" id="GO:2000436">
    <property type="term" value="P:positive regulation of protein neddylation"/>
    <property type="evidence" value="ECO:0007669"/>
    <property type="project" value="UniProtKB-ARBA"/>
</dbReference>
<dbReference type="OMA" id="WANDRAN"/>
<dbReference type="eggNOG" id="KOG3077">
    <property type="taxonomic scope" value="Eukaryota"/>
</dbReference>